<dbReference type="PANTHER" id="PTHR43278:SF4">
    <property type="entry name" value="NAD(P)H-DEPENDENT FMN-CONTAINING OXIDOREDUCTASE YWQN-RELATED"/>
    <property type="match status" value="1"/>
</dbReference>
<dbReference type="AlphaFoldDB" id="A0A139NB80"/>
<organism evidence="4 5">
    <name type="scientific">Streptococcus gallolyticus</name>
    <dbReference type="NCBI Taxonomy" id="315405"/>
    <lineage>
        <taxon>Bacteria</taxon>
        <taxon>Bacillati</taxon>
        <taxon>Bacillota</taxon>
        <taxon>Bacilli</taxon>
        <taxon>Lactobacillales</taxon>
        <taxon>Streptococcaceae</taxon>
        <taxon>Streptococcus</taxon>
    </lineage>
</organism>
<dbReference type="SUPFAM" id="SSF52218">
    <property type="entry name" value="Flavoproteins"/>
    <property type="match status" value="1"/>
</dbReference>
<dbReference type="Gene3D" id="3.40.50.360">
    <property type="match status" value="1"/>
</dbReference>
<evidence type="ECO:0000256" key="1">
    <source>
        <dbReference type="ARBA" id="ARBA00022630"/>
    </source>
</evidence>
<evidence type="ECO:0000313" key="4">
    <source>
        <dbReference type="EMBL" id="KXT73250.1"/>
    </source>
</evidence>
<reference evidence="4 5" key="1">
    <citation type="submission" date="2016-01" db="EMBL/GenBank/DDBJ databases">
        <title>Highly variable Streptococcus oralis are common among viridans streptococci isolated from primates.</title>
        <authorList>
            <person name="Denapaite D."/>
            <person name="Rieger M."/>
            <person name="Koendgen S."/>
            <person name="Brueckner R."/>
            <person name="Ochigava I."/>
            <person name="Kappeler P."/>
            <person name="Maetz-Rensing K."/>
            <person name="Leendertz F."/>
            <person name="Hakenbeck R."/>
        </authorList>
    </citation>
    <scope>NUCLEOTIDE SEQUENCE [LARGE SCALE GENOMIC DNA]</scope>
    <source>
        <strain evidence="4 5">DD02</strain>
    </source>
</reference>
<dbReference type="InterPro" id="IPR029039">
    <property type="entry name" value="Flavoprotein-like_sf"/>
</dbReference>
<accession>A0A139NB80</accession>
<name>A0A139NB80_9STRE</name>
<dbReference type="InterPro" id="IPR051796">
    <property type="entry name" value="ISF_SsuE-like"/>
</dbReference>
<gene>
    <name evidence="4" type="ORF">SGADD02_00284</name>
</gene>
<evidence type="ECO:0000313" key="5">
    <source>
        <dbReference type="Proteomes" id="UP000070198"/>
    </source>
</evidence>
<comment type="caution">
    <text evidence="4">The sequence shown here is derived from an EMBL/GenBank/DDBJ whole genome shotgun (WGS) entry which is preliminary data.</text>
</comment>
<dbReference type="PANTHER" id="PTHR43278">
    <property type="entry name" value="NAD(P)H-DEPENDENT FMN-CONTAINING OXIDOREDUCTASE YWQN-RELATED"/>
    <property type="match status" value="1"/>
</dbReference>
<sequence length="233" mass="26685">MKLFVCYCCLEGTDSTNEFVIKEFINGIKNYSQGEVDVFFANLLNYNIEFCNGSIKPFETGDTQSPDDMLILEKEILNSDFVILSSPVYGNNVSGATKVFLDRITHWTHLFRLLGKFGAVFSVSSNSGANYTLDYLESIAESLGLSIVAKSGFVTNEQTREVIKNILHTKALLAMSKVKSNEFIISERQEREFQQYKIMFNEGRGFENEISYWTKKNMFESQSLREHLYRSIE</sequence>
<dbReference type="Pfam" id="PF03358">
    <property type="entry name" value="FMN_red"/>
    <property type="match status" value="1"/>
</dbReference>
<evidence type="ECO:0000259" key="3">
    <source>
        <dbReference type="Pfam" id="PF03358"/>
    </source>
</evidence>
<dbReference type="Proteomes" id="UP000070198">
    <property type="component" value="Unassembled WGS sequence"/>
</dbReference>
<protein>
    <submittedName>
        <fullName evidence="4">Iron-sulfur flavoprotein</fullName>
    </submittedName>
</protein>
<dbReference type="PATRIC" id="fig|315405.11.peg.311"/>
<feature type="domain" description="NADPH-dependent FMN reductase-like" evidence="3">
    <location>
        <begin position="13"/>
        <end position="157"/>
    </location>
</feature>
<keyword evidence="1" id="KW-0285">Flavoprotein</keyword>
<evidence type="ECO:0000256" key="2">
    <source>
        <dbReference type="ARBA" id="ARBA00022643"/>
    </source>
</evidence>
<keyword evidence="2" id="KW-0288">FMN</keyword>
<dbReference type="EMBL" id="LQOF01000025">
    <property type="protein sequence ID" value="KXT73250.1"/>
    <property type="molecule type" value="Genomic_DNA"/>
</dbReference>
<dbReference type="RefSeq" id="WP_061458178.1">
    <property type="nucleotide sequence ID" value="NZ_KQ968744.1"/>
</dbReference>
<dbReference type="InterPro" id="IPR005025">
    <property type="entry name" value="FMN_Rdtase-like_dom"/>
</dbReference>
<dbReference type="GO" id="GO:0016491">
    <property type="term" value="F:oxidoreductase activity"/>
    <property type="evidence" value="ECO:0007669"/>
    <property type="project" value="InterPro"/>
</dbReference>
<proteinExistence type="predicted"/>